<sequence length="268" mass="30795">MVRVFAAIYRYLLALRYRVKLEGTEHLTSSSTKLFLPNHQATVDPQLIFAHLYKYTKASPLVTEAYCKVWILKPIFRLMGVVSVPDLEKSRKGIEVVANLYKNVLEALAHGHSMLIYPAGQLAGQGYERIYNKQSAWQVCRQLPENTRIIGVRIRGLWGSMWSKAWNGESPNFLWTYLKGIFYVLANGLFFLPRRDVTISFYDITDAGCGRAAVSRQEFNRYLESFYNAEGPEPVLFLKHFFYSPALKRKLPEHIKGADPQKYDGISE</sequence>
<organism evidence="2 3">
    <name type="scientific">Sanguibacteroides justesenii</name>
    <dbReference type="NCBI Taxonomy" id="1547597"/>
    <lineage>
        <taxon>Bacteria</taxon>
        <taxon>Pseudomonadati</taxon>
        <taxon>Bacteroidota</taxon>
        <taxon>Bacteroidia</taxon>
        <taxon>Bacteroidales</taxon>
        <taxon>Porphyromonadaceae</taxon>
        <taxon>Sanguibacteroides</taxon>
    </lineage>
</organism>
<dbReference type="EMBL" id="JPIU01000040">
    <property type="protein sequence ID" value="KIO44080.1"/>
    <property type="molecule type" value="Genomic_DNA"/>
</dbReference>
<dbReference type="AlphaFoldDB" id="A0A0C3R426"/>
<gene>
    <name evidence="2" type="ORF">BA92_11940</name>
</gene>
<proteinExistence type="predicted"/>
<name>A0A0C3R426_9PORP</name>
<evidence type="ECO:0000259" key="1">
    <source>
        <dbReference type="SMART" id="SM00563"/>
    </source>
</evidence>
<evidence type="ECO:0000313" key="3">
    <source>
        <dbReference type="Proteomes" id="UP000031980"/>
    </source>
</evidence>
<dbReference type="OrthoDB" id="9799237at2"/>
<reference evidence="2 3" key="1">
    <citation type="submission" date="2014-07" db="EMBL/GenBank/DDBJ databases">
        <title>Porphyromonadaceae bacterium OUH 308042 = ATCC BAA-2681 = DSM 28342 draft genome.</title>
        <authorList>
            <person name="Sydenham T.V."/>
            <person name="Hasman H."/>
            <person name="Justensen U.S."/>
        </authorList>
    </citation>
    <scope>NUCLEOTIDE SEQUENCE [LARGE SCALE GENOMIC DNA]</scope>
    <source>
        <strain evidence="2 3">OUH 308042</strain>
    </source>
</reference>
<comment type="caution">
    <text evidence="2">The sequence shown here is derived from an EMBL/GenBank/DDBJ whole genome shotgun (WGS) entry which is preliminary data.</text>
</comment>
<dbReference type="SMART" id="SM00563">
    <property type="entry name" value="PlsC"/>
    <property type="match status" value="1"/>
</dbReference>
<accession>A0A0C3R426</accession>
<dbReference type="Pfam" id="PF01553">
    <property type="entry name" value="Acyltransferase"/>
    <property type="match status" value="1"/>
</dbReference>
<dbReference type="RefSeq" id="WP_041505401.1">
    <property type="nucleotide sequence ID" value="NZ_JPIU01000040.1"/>
</dbReference>
<feature type="domain" description="Phospholipid/glycerol acyltransferase" evidence="1">
    <location>
        <begin position="33"/>
        <end position="157"/>
    </location>
</feature>
<keyword evidence="3" id="KW-1185">Reference proteome</keyword>
<dbReference type="Proteomes" id="UP000031980">
    <property type="component" value="Unassembled WGS sequence"/>
</dbReference>
<dbReference type="InterPro" id="IPR002123">
    <property type="entry name" value="Plipid/glycerol_acylTrfase"/>
</dbReference>
<dbReference type="GO" id="GO:0016746">
    <property type="term" value="F:acyltransferase activity"/>
    <property type="evidence" value="ECO:0007669"/>
    <property type="project" value="InterPro"/>
</dbReference>
<dbReference type="CDD" id="cd07989">
    <property type="entry name" value="LPLAT_AGPAT-like"/>
    <property type="match status" value="1"/>
</dbReference>
<protein>
    <recommendedName>
        <fullName evidence="1">Phospholipid/glycerol acyltransferase domain-containing protein</fullName>
    </recommendedName>
</protein>
<evidence type="ECO:0000313" key="2">
    <source>
        <dbReference type="EMBL" id="KIO44080.1"/>
    </source>
</evidence>
<dbReference type="SUPFAM" id="SSF69593">
    <property type="entry name" value="Glycerol-3-phosphate (1)-acyltransferase"/>
    <property type="match status" value="1"/>
</dbReference>